<comment type="subcellular location">
    <subcellularLocation>
        <location evidence="1 8">Nucleus</location>
        <location evidence="1 8">Nucleolus</location>
    </subcellularLocation>
</comment>
<protein>
    <recommendedName>
        <fullName evidence="3 8">U3 small nucleolar RNA-associated protein 10</fullName>
    </recommendedName>
</protein>
<evidence type="ECO:0000256" key="5">
    <source>
        <dbReference type="ARBA" id="ARBA00022552"/>
    </source>
</evidence>
<dbReference type="GO" id="GO:0030515">
    <property type="term" value="F:snoRNA binding"/>
    <property type="evidence" value="ECO:0007669"/>
    <property type="project" value="TreeGrafter"/>
</dbReference>
<dbReference type="GO" id="GO:0030686">
    <property type="term" value="C:90S preribosome"/>
    <property type="evidence" value="ECO:0007669"/>
    <property type="project" value="TreeGrafter"/>
</dbReference>
<keyword evidence="6 8" id="KW-0539">Nucleus</keyword>
<keyword evidence="5 8" id="KW-0698">rRNA processing</keyword>
<dbReference type="Gene3D" id="1.25.10.10">
    <property type="entry name" value="Leucine-rich Repeat Variant"/>
    <property type="match status" value="3"/>
</dbReference>
<dbReference type="GO" id="GO:0045943">
    <property type="term" value="P:positive regulation of transcription by RNA polymerase I"/>
    <property type="evidence" value="ECO:0007669"/>
    <property type="project" value="TreeGrafter"/>
</dbReference>
<comment type="subunit">
    <text evidence="8">Component of the ribosomal small subunit (SSU) processome.</text>
</comment>
<accession>A0A9P6XAT1</accession>
<sequence>MSSLKQQLKKIGTLDLRNVTEGSRKTRPSFLFTPREAADQDLETIYSIAYNGIMELVILDEKFAPFEKTLFSEKMKSVDRVLQTKEDNDKLDASINSFLCQLSPYFLLKPSGKVLEYLIRRFRIQDFNIESVIKCILPYHETKSFVKMISILTVPEKSPWEFLLPIKKSLLPLERSLLVKKMTKNRYVFDFVCRMVTKALVPFPTLYSFYAALMTDFIKHIQTISTDVVVALTPHLIDGLQSKNLSELQIATYMILSQLSSKASFSAEGSKALVEAMIKNFKKSCYNYCLLTLVHVCQTQEAFVSVSPKAAKHFISSSRFESSILQVADKYATENFFKIFLPTICRHAKNLEILDTLVLKGYLSTENVKYLCDTILNDYLSIEDSKEEKSKYIEKFQSLLAMISQRFIEELDHVLETKLSSAKNDAALSANLYEFTSAAFKGTRHEIIPETNTTLYLCLNSPSVTNRMLAIKKLISIIGDASNPLSQSPEMFESALAGCLDSFGPLLNFIVEEAPNHLLNHVSAEKIVSSFSDLFKERNSMNSKDAVVVIKFLLTEFIKKHPDQEDKVACILSRFVFTASAKNLSGLLKSIKKVELKKNSIVAAMVSNIKSSAESDDMFDVPIKFIKLQADHIKQNKTDVYLKFWIGMVRNESKADRVIALLVLGLAVTIYSGKEQHSINSAILDVISASIVQENNSLFYNTQLSKELQVVDSGLPSKDFIKQLRNVDDVTHSTIIQLVQFVMKSMVSTLARPAGDINWATDSSSYTQLVMKLFVIFVSGPSITWFESLVTLIIQKQLSNDSLRFLTAVWANSNNSSIVRARSLQITASYLQFYVDSTKKLDFQHLVPALFPNLADTNVSIRTQALRCLENIRLGYKSQGLPYGAKVYNTSMSNESVKAVGSGSNKVSILPIDAIYNQGTNVTPLTSNEAAHLVDFLWYRHSEISKDPTYINRVFKEYLALCETSNKTHKSRKTHTLTFLIRHVTQAPTVQLQVDMLNMLDSIDSALKLQILYPLLEETLNKPRTKISTALVSSLIRTYLPCNASELGSKGDKALPLFLRLLANKDSLQGEDEDGWQVSTRRYALEQITPEFFENLNNEAREVIFSTLIDIATNGVQNDVRASKTVLSNIAVPAKMFDDVLLAGARTLLGTATTATTQPASKRARAKSTKALATVDLYELVTLLELIESKTIAEDETLVKSLFEVLTAMVNADLRDSPVSLEYINQLLMSALTRIIHNAEEKGVHVEESALRVDIVVQCIRITGNPQTHNQALLLMANIASMYPECVLHNIMPLFTFMGANVLRQDDNYSFQVIQQTMEKILPPLVVSSRKSNNDDENALVLEVRPIIKVFVDALFHIPKHRRLRLFTILIHTLGEEEFLFAIISLLIEKFIERLSKGARSDAESLTEFSLVICQHFGPKTQMKAILALLNGLLTLPNEKSEDVEMTKEPHLFNLAEHSSKQLRQYKLATLNFIGQLLSSKTFLNKIMVQSNASEEFVESMQPYYLDSVTAILKIVAYFTEYRDTYSISENANPSVSKFWRGILKVVYDVLDKVNALLSLDAFVNVIKDLCNHNDSSIRRKAMNIFNEKVNSFEGHAPEGYEEVLVGMIQIFTDIIKKESESLISEEDRAINKQSALLCIASLAKTLGSVYPGQFSDAIPVIIGPDGLQSSNAQLQTSSLVCLTVICQEIGPRAVPHLPKLMPVVINILDLTVNAESPNTLLQLSVVSALETIVQVLPHFISPYIIKLLSGLLNPSIYAFDAAQAQKAVIEAKSKNVLSLIATNVPPRVLLNPLFSYFETALKNGKNSALAFCSIVSQTIRTMTRDVMTSHYKQLFKFFLIAFDIRRTCGFSDEDVEEVEGSVITAFLDLVMKLNETLFKPLFLKVVDWATNELAVDNAEVSEDQHKRVLFFYKLTDALLEKLKSIFTPYFGYLIDDVIMRLESYKNEEQEIDSLWDYIMSALRKSFLYDNDNLWNATKFEKIMDPVVDQMLVVSKGTSADYLARMNTYIVPCIGQMAVTVSNDTLWKPLNHKVLLKTREDDPEIRLAALYCIQEFYVRLGEEWLLFLAESISFLAELMEDDDVRVEKLVQQTNSLIETHLGESLDKFFN</sequence>
<dbReference type="Pfam" id="PF23243">
    <property type="entry name" value="HEAT_HEATR1"/>
    <property type="match status" value="1"/>
</dbReference>
<keyword evidence="7 8" id="KW-0687">Ribonucleoprotein</keyword>
<comment type="function">
    <text evidence="8">Involved in nucleolar processing of pre-18S ribosomal RNA.</text>
</comment>
<dbReference type="InterPro" id="IPR012954">
    <property type="entry name" value="BP28_C_dom"/>
</dbReference>
<dbReference type="EMBL" id="JAANQT010000663">
    <property type="protein sequence ID" value="KAG1309258.1"/>
    <property type="molecule type" value="Genomic_DNA"/>
</dbReference>
<dbReference type="InterPro" id="IPR011989">
    <property type="entry name" value="ARM-like"/>
</dbReference>
<evidence type="ECO:0000256" key="2">
    <source>
        <dbReference type="ARBA" id="ARBA00010559"/>
    </source>
</evidence>
<evidence type="ECO:0000256" key="6">
    <source>
        <dbReference type="ARBA" id="ARBA00023242"/>
    </source>
</evidence>
<dbReference type="Proteomes" id="UP000716291">
    <property type="component" value="Unassembled WGS sequence"/>
</dbReference>
<proteinExistence type="inferred from homology"/>
<evidence type="ECO:0000256" key="4">
    <source>
        <dbReference type="ARBA" id="ARBA00022517"/>
    </source>
</evidence>
<dbReference type="SUPFAM" id="SSF48371">
    <property type="entry name" value="ARM repeat"/>
    <property type="match status" value="3"/>
</dbReference>
<evidence type="ECO:0000313" key="10">
    <source>
        <dbReference type="EMBL" id="KAG1309258.1"/>
    </source>
</evidence>
<dbReference type="PANTHER" id="PTHR13457">
    <property type="entry name" value="BAP28"/>
    <property type="match status" value="1"/>
</dbReference>
<evidence type="ECO:0000259" key="9">
    <source>
        <dbReference type="SMART" id="SM01036"/>
    </source>
</evidence>
<name>A0A9P6XAT1_RHIOR</name>
<dbReference type="GO" id="GO:0032040">
    <property type="term" value="C:small-subunit processome"/>
    <property type="evidence" value="ECO:0007669"/>
    <property type="project" value="TreeGrafter"/>
</dbReference>
<dbReference type="SMART" id="SM01036">
    <property type="entry name" value="BP28CT"/>
    <property type="match status" value="1"/>
</dbReference>
<dbReference type="Pfam" id="PF08146">
    <property type="entry name" value="BP28CT"/>
    <property type="match status" value="1"/>
</dbReference>
<dbReference type="GO" id="GO:0034455">
    <property type="term" value="C:t-UTP complex"/>
    <property type="evidence" value="ECO:0007669"/>
    <property type="project" value="TreeGrafter"/>
</dbReference>
<dbReference type="GO" id="GO:0000462">
    <property type="term" value="P:maturation of SSU-rRNA from tricistronic rRNA transcript (SSU-rRNA, 5.8S rRNA, LSU-rRNA)"/>
    <property type="evidence" value="ECO:0007669"/>
    <property type="project" value="TreeGrafter"/>
</dbReference>
<dbReference type="InterPro" id="IPR040191">
    <property type="entry name" value="UTP10"/>
</dbReference>
<evidence type="ECO:0000313" key="11">
    <source>
        <dbReference type="Proteomes" id="UP000716291"/>
    </source>
</evidence>
<keyword evidence="11" id="KW-1185">Reference proteome</keyword>
<dbReference type="InterPro" id="IPR022125">
    <property type="entry name" value="U3snoRNP10_N"/>
</dbReference>
<dbReference type="InterPro" id="IPR056473">
    <property type="entry name" value="HEAT_Utp10/HEAT1"/>
</dbReference>
<evidence type="ECO:0000256" key="7">
    <source>
        <dbReference type="ARBA" id="ARBA00023274"/>
    </source>
</evidence>
<evidence type="ECO:0000256" key="3">
    <source>
        <dbReference type="ARBA" id="ARBA00015399"/>
    </source>
</evidence>
<keyword evidence="4 8" id="KW-0690">Ribosome biogenesis</keyword>
<gene>
    <name evidence="10" type="ORF">G6F64_005448</name>
</gene>
<dbReference type="OrthoDB" id="31183at2759"/>
<dbReference type="InterPro" id="IPR016024">
    <property type="entry name" value="ARM-type_fold"/>
</dbReference>
<organism evidence="10 11">
    <name type="scientific">Rhizopus oryzae</name>
    <name type="common">Mucormycosis agent</name>
    <name type="synonym">Rhizopus arrhizus var. delemar</name>
    <dbReference type="NCBI Taxonomy" id="64495"/>
    <lineage>
        <taxon>Eukaryota</taxon>
        <taxon>Fungi</taxon>
        <taxon>Fungi incertae sedis</taxon>
        <taxon>Mucoromycota</taxon>
        <taxon>Mucoromycotina</taxon>
        <taxon>Mucoromycetes</taxon>
        <taxon>Mucorales</taxon>
        <taxon>Mucorineae</taxon>
        <taxon>Rhizopodaceae</taxon>
        <taxon>Rhizopus</taxon>
    </lineage>
</organism>
<feature type="domain" description="BP28 C-terminal" evidence="9">
    <location>
        <begin position="1825"/>
        <end position="1974"/>
    </location>
</feature>
<reference evidence="10" key="1">
    <citation type="journal article" date="2020" name="Microb. Genom.">
        <title>Genetic diversity of clinical and environmental Mucorales isolates obtained from an investigation of mucormycosis cases among solid organ transplant recipients.</title>
        <authorList>
            <person name="Nguyen M.H."/>
            <person name="Kaul D."/>
            <person name="Muto C."/>
            <person name="Cheng S.J."/>
            <person name="Richter R.A."/>
            <person name="Bruno V.M."/>
            <person name="Liu G."/>
            <person name="Beyhan S."/>
            <person name="Sundermann A.J."/>
            <person name="Mounaud S."/>
            <person name="Pasculle A.W."/>
            <person name="Nierman W.C."/>
            <person name="Driscoll E."/>
            <person name="Cumbie R."/>
            <person name="Clancy C.J."/>
            <person name="Dupont C.L."/>
        </authorList>
    </citation>
    <scope>NUCLEOTIDE SEQUENCE</scope>
    <source>
        <strain evidence="10">GL11</strain>
    </source>
</reference>
<dbReference type="Pfam" id="PF12397">
    <property type="entry name" value="U3snoRNP10"/>
    <property type="match status" value="1"/>
</dbReference>
<evidence type="ECO:0000256" key="8">
    <source>
        <dbReference type="RuleBase" id="RU367065"/>
    </source>
</evidence>
<comment type="caution">
    <text evidence="10">The sequence shown here is derived from an EMBL/GenBank/DDBJ whole genome shotgun (WGS) entry which is preliminary data.</text>
</comment>
<dbReference type="PANTHER" id="PTHR13457:SF1">
    <property type="entry name" value="HEAT REPEAT-CONTAINING PROTEIN 1"/>
    <property type="match status" value="1"/>
</dbReference>
<comment type="similarity">
    <text evidence="2 8">Belongs to the HEATR1/UTP10 family.</text>
</comment>
<evidence type="ECO:0000256" key="1">
    <source>
        <dbReference type="ARBA" id="ARBA00004604"/>
    </source>
</evidence>